<dbReference type="GO" id="GO:0005886">
    <property type="term" value="C:plasma membrane"/>
    <property type="evidence" value="ECO:0007669"/>
    <property type="project" value="UniProtKB-SubCell"/>
</dbReference>
<keyword evidence="4 7" id="KW-0812">Transmembrane</keyword>
<keyword evidence="6 7" id="KW-0472">Membrane</keyword>
<gene>
    <name evidence="8" type="ORF">BVH74_09475</name>
</gene>
<sequence length="165" mass="18368">MVFVHLLLTSLLSLWYDGATLASWLLAFVLVYGLLKLLGLLLPVCRVYAMRVEAGARFVPWFTWKVFSASLDVALIVINPRRQVNSAVVQVHLDTQDRRLVTVIACLLTLTPGTLALSYRPGELFVHVLDTASADPVQQAIHEIELRLMAWVYPMGDKLGGKHDG</sequence>
<evidence type="ECO:0000256" key="3">
    <source>
        <dbReference type="ARBA" id="ARBA00022475"/>
    </source>
</evidence>
<dbReference type="GO" id="GO:0008324">
    <property type="term" value="F:monoatomic cation transmembrane transporter activity"/>
    <property type="evidence" value="ECO:0007669"/>
    <property type="project" value="InterPro"/>
</dbReference>
<evidence type="ECO:0008006" key="10">
    <source>
        <dbReference type="Google" id="ProtNLM"/>
    </source>
</evidence>
<evidence type="ECO:0000256" key="6">
    <source>
        <dbReference type="ARBA" id="ARBA00023136"/>
    </source>
</evidence>
<name>A0A1V0B595_9GAMM</name>
<organism evidence="8 9">
    <name type="scientific">Halopseudomonas phragmitis</name>
    <dbReference type="NCBI Taxonomy" id="1931241"/>
    <lineage>
        <taxon>Bacteria</taxon>
        <taxon>Pseudomonadati</taxon>
        <taxon>Pseudomonadota</taxon>
        <taxon>Gammaproteobacteria</taxon>
        <taxon>Pseudomonadales</taxon>
        <taxon>Pseudomonadaceae</taxon>
        <taxon>Halopseudomonas</taxon>
    </lineage>
</organism>
<protein>
    <recommendedName>
        <fullName evidence="10">Cation:proton antiporter</fullName>
    </recommendedName>
</protein>
<evidence type="ECO:0000256" key="5">
    <source>
        <dbReference type="ARBA" id="ARBA00022989"/>
    </source>
</evidence>
<keyword evidence="5 7" id="KW-1133">Transmembrane helix</keyword>
<comment type="subcellular location">
    <subcellularLocation>
        <location evidence="1">Cell membrane</location>
        <topology evidence="1">Multi-pass membrane protein</topology>
    </subcellularLocation>
</comment>
<reference evidence="8 9" key="1">
    <citation type="submission" date="2017-03" db="EMBL/GenBank/DDBJ databases">
        <title>Complete genome sequence of the novel DNRA strain Pseudomonas sp. S-6-2 isolated from Chinese polluted river sediment. Journal of Biotechnology.</title>
        <authorList>
            <person name="Li J."/>
            <person name="Xiang F."/>
            <person name="Wang L."/>
            <person name="Xi L."/>
            <person name="Liu J."/>
        </authorList>
    </citation>
    <scope>NUCLEOTIDE SEQUENCE [LARGE SCALE GENOMIC DNA]</scope>
    <source>
        <strain evidence="8 9">S-6-2</strain>
    </source>
</reference>
<dbReference type="AlphaFoldDB" id="A0A1V0B595"/>
<feature type="transmembrane region" description="Helical" evidence="7">
    <location>
        <begin position="100"/>
        <end position="119"/>
    </location>
</feature>
<comment type="similarity">
    <text evidence="2">Belongs to the CPA3 antiporters (TC 2.A.63) subunit E family.</text>
</comment>
<evidence type="ECO:0000313" key="8">
    <source>
        <dbReference type="EMBL" id="AQZ94964.1"/>
    </source>
</evidence>
<dbReference type="STRING" id="1931241.BVH74_09475"/>
<dbReference type="PANTHER" id="PTHR34584:SF1">
    <property type="entry name" value="NA(+)_H(+) ANTIPORTER SUBUNIT E1"/>
    <property type="match status" value="1"/>
</dbReference>
<evidence type="ECO:0000256" key="4">
    <source>
        <dbReference type="ARBA" id="ARBA00022692"/>
    </source>
</evidence>
<dbReference type="InterPro" id="IPR002758">
    <property type="entry name" value="Cation_antiport_E"/>
</dbReference>
<dbReference type="Proteomes" id="UP000243488">
    <property type="component" value="Chromosome"/>
</dbReference>
<accession>A0A1V0B595</accession>
<evidence type="ECO:0000256" key="7">
    <source>
        <dbReference type="SAM" id="Phobius"/>
    </source>
</evidence>
<evidence type="ECO:0000256" key="1">
    <source>
        <dbReference type="ARBA" id="ARBA00004651"/>
    </source>
</evidence>
<proteinExistence type="inferred from homology"/>
<evidence type="ECO:0000313" key="9">
    <source>
        <dbReference type="Proteomes" id="UP000243488"/>
    </source>
</evidence>
<dbReference type="PANTHER" id="PTHR34584">
    <property type="entry name" value="NA(+)/H(+) ANTIPORTER SUBUNIT E1"/>
    <property type="match status" value="1"/>
</dbReference>
<evidence type="ECO:0000256" key="2">
    <source>
        <dbReference type="ARBA" id="ARBA00006228"/>
    </source>
</evidence>
<dbReference type="KEGG" id="ppha:BVH74_09475"/>
<feature type="transmembrane region" description="Helical" evidence="7">
    <location>
        <begin position="29"/>
        <end position="49"/>
    </location>
</feature>
<dbReference type="EMBL" id="CP020100">
    <property type="protein sequence ID" value="AQZ94964.1"/>
    <property type="molecule type" value="Genomic_DNA"/>
</dbReference>
<keyword evidence="3" id="KW-1003">Cell membrane</keyword>
<keyword evidence="9" id="KW-1185">Reference proteome</keyword>
<dbReference type="Pfam" id="PF01899">
    <property type="entry name" value="MNHE"/>
    <property type="match status" value="1"/>
</dbReference>
<dbReference type="RefSeq" id="WP_080049829.1">
    <property type="nucleotide sequence ID" value="NZ_CP020100.1"/>
</dbReference>